<proteinExistence type="predicted"/>
<evidence type="ECO:0000313" key="4">
    <source>
        <dbReference type="Proteomes" id="UP000015453"/>
    </source>
</evidence>
<evidence type="ECO:0000256" key="1">
    <source>
        <dbReference type="ARBA" id="ARBA00022837"/>
    </source>
</evidence>
<dbReference type="AlphaFoldDB" id="S8DTE9"/>
<dbReference type="OrthoDB" id="26525at2759"/>
<reference evidence="3 4" key="1">
    <citation type="journal article" date="2013" name="BMC Genomics">
        <title>The miniature genome of a carnivorous plant Genlisea aurea contains a low number of genes and short non-coding sequences.</title>
        <authorList>
            <person name="Leushkin E.V."/>
            <person name="Sutormin R.A."/>
            <person name="Nabieva E.R."/>
            <person name="Penin A.A."/>
            <person name="Kondrashov A.S."/>
            <person name="Logacheva M.D."/>
        </authorList>
    </citation>
    <scope>NUCLEOTIDE SEQUENCE [LARGE SCALE GENOMIC DNA]</scope>
</reference>
<gene>
    <name evidence="3" type="ORF">M569_11693</name>
</gene>
<dbReference type="SMART" id="SM00054">
    <property type="entry name" value="EFh"/>
    <property type="match status" value="2"/>
</dbReference>
<dbReference type="InterPro" id="IPR002048">
    <property type="entry name" value="EF_hand_dom"/>
</dbReference>
<evidence type="ECO:0000259" key="2">
    <source>
        <dbReference type="PROSITE" id="PS50222"/>
    </source>
</evidence>
<sequence>MAITGDKGRSVCYDSKDQITAEEFKTWLMKFDSNKDGRISERELREAIRSRHHWFSWWKCRWAFIAADINGNGYIDEQEIDALLDYAEKHLGFKIKLGCTV</sequence>
<feature type="domain" description="EF-hand" evidence="2">
    <location>
        <begin position="19"/>
        <end position="54"/>
    </location>
</feature>
<feature type="domain" description="EF-hand" evidence="2">
    <location>
        <begin position="59"/>
        <end position="90"/>
    </location>
</feature>
<comment type="caution">
    <text evidence="3">The sequence shown here is derived from an EMBL/GenBank/DDBJ whole genome shotgun (WGS) entry which is preliminary data.</text>
</comment>
<dbReference type="PROSITE" id="PS50222">
    <property type="entry name" value="EF_HAND_2"/>
    <property type="match status" value="2"/>
</dbReference>
<dbReference type="PROSITE" id="PS00018">
    <property type="entry name" value="EF_HAND_1"/>
    <property type="match status" value="2"/>
</dbReference>
<dbReference type="InterPro" id="IPR011992">
    <property type="entry name" value="EF-hand-dom_pair"/>
</dbReference>
<dbReference type="GO" id="GO:0005509">
    <property type="term" value="F:calcium ion binding"/>
    <property type="evidence" value="ECO:0007669"/>
    <property type="project" value="InterPro"/>
</dbReference>
<name>S8DTE9_9LAMI</name>
<organism evidence="3 4">
    <name type="scientific">Genlisea aurea</name>
    <dbReference type="NCBI Taxonomy" id="192259"/>
    <lineage>
        <taxon>Eukaryota</taxon>
        <taxon>Viridiplantae</taxon>
        <taxon>Streptophyta</taxon>
        <taxon>Embryophyta</taxon>
        <taxon>Tracheophyta</taxon>
        <taxon>Spermatophyta</taxon>
        <taxon>Magnoliopsida</taxon>
        <taxon>eudicotyledons</taxon>
        <taxon>Gunneridae</taxon>
        <taxon>Pentapetalae</taxon>
        <taxon>asterids</taxon>
        <taxon>lamiids</taxon>
        <taxon>Lamiales</taxon>
        <taxon>Lentibulariaceae</taxon>
        <taxon>Genlisea</taxon>
    </lineage>
</organism>
<keyword evidence="1" id="KW-0106">Calcium</keyword>
<accession>S8DTE9</accession>
<dbReference type="Proteomes" id="UP000015453">
    <property type="component" value="Unassembled WGS sequence"/>
</dbReference>
<dbReference type="InterPro" id="IPR018247">
    <property type="entry name" value="EF_Hand_1_Ca_BS"/>
</dbReference>
<dbReference type="Gene3D" id="1.10.238.10">
    <property type="entry name" value="EF-hand"/>
    <property type="match status" value="1"/>
</dbReference>
<evidence type="ECO:0000313" key="3">
    <source>
        <dbReference type="EMBL" id="EPS63097.1"/>
    </source>
</evidence>
<dbReference type="EMBL" id="AUSU01005701">
    <property type="protein sequence ID" value="EPS63097.1"/>
    <property type="molecule type" value="Genomic_DNA"/>
</dbReference>
<keyword evidence="4" id="KW-1185">Reference proteome</keyword>
<dbReference type="SUPFAM" id="SSF47473">
    <property type="entry name" value="EF-hand"/>
    <property type="match status" value="1"/>
</dbReference>
<protein>
    <recommendedName>
        <fullName evidence="2">EF-hand domain-containing protein</fullName>
    </recommendedName>
</protein>
<dbReference type="Pfam" id="PF13202">
    <property type="entry name" value="EF-hand_5"/>
    <property type="match status" value="2"/>
</dbReference>